<dbReference type="InterPro" id="IPR016477">
    <property type="entry name" value="Fructo-/Ketosamine-3-kinase"/>
</dbReference>
<evidence type="ECO:0008006" key="5">
    <source>
        <dbReference type="Google" id="ProtNLM"/>
    </source>
</evidence>
<dbReference type="PIRSF" id="PIRSF006221">
    <property type="entry name" value="Ketosamine-3-kinase"/>
    <property type="match status" value="1"/>
</dbReference>
<keyword evidence="2" id="KW-0418">Kinase</keyword>
<dbReference type="PANTHER" id="PTHR12149:SF8">
    <property type="entry name" value="PROTEIN-RIBULOSAMINE 3-KINASE"/>
    <property type="match status" value="1"/>
</dbReference>
<proteinExistence type="inferred from homology"/>
<dbReference type="Gene3D" id="3.30.200.20">
    <property type="entry name" value="Phosphorylase Kinase, domain 1"/>
    <property type="match status" value="1"/>
</dbReference>
<dbReference type="SUPFAM" id="SSF56112">
    <property type="entry name" value="Protein kinase-like (PK-like)"/>
    <property type="match status" value="1"/>
</dbReference>
<dbReference type="OrthoDB" id="5291879at2"/>
<evidence type="ECO:0000313" key="4">
    <source>
        <dbReference type="Proteomes" id="UP000239936"/>
    </source>
</evidence>
<name>A0A2S7XP97_9GAMM</name>
<keyword evidence="2" id="KW-0808">Transferase</keyword>
<dbReference type="AlphaFoldDB" id="A0A2S7XP97"/>
<dbReference type="RefSeq" id="WP_105074592.1">
    <property type="nucleotide sequence ID" value="NZ_PPGH01000037.1"/>
</dbReference>
<dbReference type="Proteomes" id="UP000239936">
    <property type="component" value="Unassembled WGS sequence"/>
</dbReference>
<dbReference type="InterPro" id="IPR011009">
    <property type="entry name" value="Kinase-like_dom_sf"/>
</dbReference>
<gene>
    <name evidence="3" type="ORF">CXB77_15720</name>
</gene>
<evidence type="ECO:0000256" key="2">
    <source>
        <dbReference type="PIRNR" id="PIRNR006221"/>
    </source>
</evidence>
<comment type="caution">
    <text evidence="3">The sequence shown here is derived from an EMBL/GenBank/DDBJ whole genome shotgun (WGS) entry which is preliminary data.</text>
</comment>
<protein>
    <recommendedName>
        <fullName evidence="5">Fructosamine kinase family protein</fullName>
    </recommendedName>
</protein>
<organism evidence="3 4">
    <name type="scientific">Chromatium okenii</name>
    <dbReference type="NCBI Taxonomy" id="61644"/>
    <lineage>
        <taxon>Bacteria</taxon>
        <taxon>Pseudomonadati</taxon>
        <taxon>Pseudomonadota</taxon>
        <taxon>Gammaproteobacteria</taxon>
        <taxon>Chromatiales</taxon>
        <taxon>Chromatiaceae</taxon>
        <taxon>Chromatium</taxon>
    </lineage>
</organism>
<dbReference type="Pfam" id="PF03881">
    <property type="entry name" value="Fructosamin_kin"/>
    <property type="match status" value="1"/>
</dbReference>
<keyword evidence="4" id="KW-1185">Reference proteome</keyword>
<dbReference type="EMBL" id="PPGH01000037">
    <property type="protein sequence ID" value="PQJ95567.1"/>
    <property type="molecule type" value="Genomic_DNA"/>
</dbReference>
<dbReference type="GO" id="GO:0016301">
    <property type="term" value="F:kinase activity"/>
    <property type="evidence" value="ECO:0007669"/>
    <property type="project" value="UniProtKB-UniRule"/>
</dbReference>
<dbReference type="PANTHER" id="PTHR12149">
    <property type="entry name" value="FRUCTOSAMINE 3 KINASE-RELATED PROTEIN"/>
    <property type="match status" value="1"/>
</dbReference>
<reference evidence="3 4" key="1">
    <citation type="submission" date="2018-01" db="EMBL/GenBank/DDBJ databases">
        <title>The complete genome sequence of Chromatium okenii LaCa, a purple sulfur bacterium with a turbulent life.</title>
        <authorList>
            <person name="Luedin S.M."/>
            <person name="Liechti N."/>
            <person name="Storelli N."/>
            <person name="Danza F."/>
            <person name="Wittwer M."/>
            <person name="Pothier J.F."/>
            <person name="Tonolla M.A."/>
        </authorList>
    </citation>
    <scope>NUCLEOTIDE SEQUENCE [LARGE SCALE GENOMIC DNA]</scope>
    <source>
        <strain evidence="3 4">LaCa</strain>
    </source>
</reference>
<dbReference type="Gene3D" id="3.90.1200.10">
    <property type="match status" value="1"/>
</dbReference>
<sequence length="291" mass="31838">MTQWNTITDHIRSATGAPFQLRHERAIGGGCINRAHRISDGQRTFFVKLNAAARLAMFEAEAAGLRELAAAHAVRVPQPICVGVAGEQAFVVLEWLELSGHVNGAQVGRQLAQLHRASAAQFGWQRDNTIGATPQLNTQTVDWVAFWGEQRLGYQLQLAAAHGYGGQLQTSGEQLRLALPALLDHQPQPSLLHGDLWGGNLGALADGQPVIFDPAVYYGDREADVAMTELFGGFDGAFYAAYREAWPLAAGYATRKMLYNLYHVLNHFNLFGGGYLRQAQQMMGQLLATVR</sequence>
<evidence type="ECO:0000256" key="1">
    <source>
        <dbReference type="ARBA" id="ARBA00009460"/>
    </source>
</evidence>
<evidence type="ECO:0000313" key="3">
    <source>
        <dbReference type="EMBL" id="PQJ95567.1"/>
    </source>
</evidence>
<comment type="similarity">
    <text evidence="1 2">Belongs to the fructosamine kinase family.</text>
</comment>
<accession>A0A2S7XP97</accession>